<proteinExistence type="predicted"/>
<organism evidence="5 6">
    <name type="scientific">Polyplax serrata</name>
    <name type="common">Common mouse louse</name>
    <dbReference type="NCBI Taxonomy" id="468196"/>
    <lineage>
        <taxon>Eukaryota</taxon>
        <taxon>Metazoa</taxon>
        <taxon>Ecdysozoa</taxon>
        <taxon>Arthropoda</taxon>
        <taxon>Hexapoda</taxon>
        <taxon>Insecta</taxon>
        <taxon>Pterygota</taxon>
        <taxon>Neoptera</taxon>
        <taxon>Paraneoptera</taxon>
        <taxon>Psocodea</taxon>
        <taxon>Troctomorpha</taxon>
        <taxon>Phthiraptera</taxon>
        <taxon>Anoplura</taxon>
        <taxon>Polyplacidae</taxon>
        <taxon>Polyplax</taxon>
    </lineage>
</organism>
<evidence type="ECO:0000256" key="2">
    <source>
        <dbReference type="ARBA" id="ARBA00023043"/>
    </source>
</evidence>
<evidence type="ECO:0000313" key="5">
    <source>
        <dbReference type="EMBL" id="KAK6637573.1"/>
    </source>
</evidence>
<dbReference type="Pfam" id="PF00536">
    <property type="entry name" value="SAM_1"/>
    <property type="match status" value="1"/>
</dbReference>
<dbReference type="InterPro" id="IPR001660">
    <property type="entry name" value="SAM"/>
</dbReference>
<dbReference type="Pfam" id="PF07647">
    <property type="entry name" value="SAM_2"/>
    <property type="match status" value="1"/>
</dbReference>
<dbReference type="InterPro" id="IPR033635">
    <property type="entry name" value="ANKS1/Caskin"/>
</dbReference>
<keyword evidence="2" id="KW-0040">ANK repeat</keyword>
<evidence type="ECO:0000256" key="1">
    <source>
        <dbReference type="ARBA" id="ARBA00022737"/>
    </source>
</evidence>
<feature type="domain" description="SAM" evidence="4">
    <location>
        <begin position="262"/>
        <end position="322"/>
    </location>
</feature>
<dbReference type="PANTHER" id="PTHR24174">
    <property type="entry name" value="ANKYRIN REPEAT AND STERILE ALPHA MOTIF DOMAIN-CONTAINING PROTEIN 1"/>
    <property type="match status" value="1"/>
</dbReference>
<comment type="caution">
    <text evidence="5">The sequence shown here is derived from an EMBL/GenBank/DDBJ whole genome shotgun (WGS) entry which is preliminary data.</text>
</comment>
<sequence length="405" mass="45367">MRSDRQISSVDHFTESNELLTLYQVAIKDNFGLFKGSTSQLMDSGHRIVPAERPKTLRKLQNVYENVNKEGSNNGTSGLDSAVSSTDKSLSILSPFDEQEEWAKISEIMASFSSGLVRDSVFVAEMEKEIQSRLGFGTLKKTDDSSKTLSKVGQWLAEMNLNRHERSFLDHGYDDLDFLNGLLDEDELKLLGLSDEEVTTFLRKLEDLPNTISEVQKRCPMNGLNNNNNVNNINNKNDNNNECGDGADGEESRENGEDKVEKTSEVVDKWLETIHLGVYKDTFKRHSYLDMERIRRIWEIELSSVLDITRRGHRRRILASVNAPFRGDAAFGPNLDEITADLSQLVSINFYSLPGGNTPKVTGTRRNDLPGNVEVILQCVNCTIIAGHGKLSHKLIKLTALEGGN</sequence>
<name>A0ABR1BBX3_POLSC</name>
<dbReference type="PROSITE" id="PS50105">
    <property type="entry name" value="SAM_DOMAIN"/>
    <property type="match status" value="1"/>
</dbReference>
<evidence type="ECO:0000259" key="4">
    <source>
        <dbReference type="PROSITE" id="PS50105"/>
    </source>
</evidence>
<dbReference type="SUPFAM" id="SSF47769">
    <property type="entry name" value="SAM/Pointed domain"/>
    <property type="match status" value="2"/>
</dbReference>
<protein>
    <recommendedName>
        <fullName evidence="4">SAM domain-containing protein</fullName>
    </recommendedName>
</protein>
<feature type="compositionally biased region" description="Basic and acidic residues" evidence="3">
    <location>
        <begin position="250"/>
        <end position="261"/>
    </location>
</feature>
<feature type="region of interest" description="Disordered" evidence="3">
    <location>
        <begin position="219"/>
        <end position="261"/>
    </location>
</feature>
<dbReference type="Gene3D" id="1.10.150.50">
    <property type="entry name" value="Transcription Factor, Ets-1"/>
    <property type="match status" value="2"/>
</dbReference>
<feature type="compositionally biased region" description="Low complexity" evidence="3">
    <location>
        <begin position="222"/>
        <end position="241"/>
    </location>
</feature>
<dbReference type="InterPro" id="IPR013761">
    <property type="entry name" value="SAM/pointed_sf"/>
</dbReference>
<dbReference type="PANTHER" id="PTHR24174:SF1">
    <property type="entry name" value="IP14385P"/>
    <property type="match status" value="1"/>
</dbReference>
<reference evidence="5 6" key="1">
    <citation type="submission" date="2023-09" db="EMBL/GenBank/DDBJ databases">
        <title>Genomes of two closely related lineages of the louse Polyplax serrata with different host specificities.</title>
        <authorList>
            <person name="Martinu J."/>
            <person name="Tarabai H."/>
            <person name="Stefka J."/>
            <person name="Hypsa V."/>
        </authorList>
    </citation>
    <scope>NUCLEOTIDE SEQUENCE [LARGE SCALE GENOMIC DNA]</scope>
    <source>
        <strain evidence="5">98ZLc_SE</strain>
    </source>
</reference>
<dbReference type="Proteomes" id="UP001359485">
    <property type="component" value="Unassembled WGS sequence"/>
</dbReference>
<evidence type="ECO:0000256" key="3">
    <source>
        <dbReference type="SAM" id="MobiDB-lite"/>
    </source>
</evidence>
<dbReference type="SMART" id="SM00454">
    <property type="entry name" value="SAM"/>
    <property type="match status" value="2"/>
</dbReference>
<accession>A0ABR1BBX3</accession>
<evidence type="ECO:0000313" key="6">
    <source>
        <dbReference type="Proteomes" id="UP001359485"/>
    </source>
</evidence>
<gene>
    <name evidence="5" type="ORF">RUM44_007995</name>
</gene>
<keyword evidence="1" id="KW-0677">Repeat</keyword>
<dbReference type="EMBL" id="JAWJWF010000002">
    <property type="protein sequence ID" value="KAK6637573.1"/>
    <property type="molecule type" value="Genomic_DNA"/>
</dbReference>
<keyword evidence="6" id="KW-1185">Reference proteome</keyword>